<name>A0A516IQN0_9SPHN</name>
<dbReference type="EMBL" id="CP041659">
    <property type="protein sequence ID" value="QDP19074.1"/>
    <property type="molecule type" value="Genomic_DNA"/>
</dbReference>
<dbReference type="AlphaFoldDB" id="A0A516IQN0"/>
<dbReference type="Gene3D" id="3.30.530.20">
    <property type="match status" value="1"/>
</dbReference>
<protein>
    <submittedName>
        <fullName evidence="2">ATPase</fullName>
    </submittedName>
</protein>
<feature type="signal peptide" evidence="1">
    <location>
        <begin position="1"/>
        <end position="18"/>
    </location>
</feature>
<dbReference type="OrthoDB" id="5735475at2"/>
<dbReference type="SUPFAM" id="SSF55961">
    <property type="entry name" value="Bet v1-like"/>
    <property type="match status" value="1"/>
</dbReference>
<organism evidence="2 3">
    <name type="scientific">Sphingomonas xanthus</name>
    <dbReference type="NCBI Taxonomy" id="2594473"/>
    <lineage>
        <taxon>Bacteria</taxon>
        <taxon>Pseudomonadati</taxon>
        <taxon>Pseudomonadota</taxon>
        <taxon>Alphaproteobacteria</taxon>
        <taxon>Sphingomonadales</taxon>
        <taxon>Sphingomonadaceae</taxon>
        <taxon>Sphingomonas</taxon>
    </lineage>
</organism>
<keyword evidence="3" id="KW-1185">Reference proteome</keyword>
<sequence length="175" mass="18427">MRNWIVGFALLGATPVAAEVVSAGPHGFEVRQSANLVVPQADAFAAFTQVAAWWHPDHSYSGDSSRLSLTPRAGGCFCESLENGGGVEHLRVTYVQPGERMVLTGSLGPLLFEGTAGAMDVKVERIAGGSRIVMTYRVAGFANGNGEALAGPVDRVLAEQMKRLRTFAAGGAPKR</sequence>
<dbReference type="RefSeq" id="WP_147493530.1">
    <property type="nucleotide sequence ID" value="NZ_CP041659.1"/>
</dbReference>
<evidence type="ECO:0000256" key="1">
    <source>
        <dbReference type="SAM" id="SignalP"/>
    </source>
</evidence>
<proteinExistence type="predicted"/>
<dbReference type="InterPro" id="IPR023393">
    <property type="entry name" value="START-like_dom_sf"/>
</dbReference>
<evidence type="ECO:0000313" key="2">
    <source>
        <dbReference type="EMBL" id="QDP19074.1"/>
    </source>
</evidence>
<dbReference type="Proteomes" id="UP000321857">
    <property type="component" value="Chromosome"/>
</dbReference>
<accession>A0A516IQN0</accession>
<evidence type="ECO:0000313" key="3">
    <source>
        <dbReference type="Proteomes" id="UP000321857"/>
    </source>
</evidence>
<feature type="chain" id="PRO_5021961156" evidence="1">
    <location>
        <begin position="19"/>
        <end position="175"/>
    </location>
</feature>
<reference evidence="2 3" key="1">
    <citation type="submission" date="2019-07" db="EMBL/GenBank/DDBJ databases">
        <title>Sphingomonas AE3 Genome sequencing and assembly.</title>
        <authorList>
            <person name="Kim H."/>
        </authorList>
    </citation>
    <scope>NUCLEOTIDE SEQUENCE [LARGE SCALE GENOMIC DNA]</scope>
    <source>
        <strain evidence="2 3">AE3</strain>
    </source>
</reference>
<dbReference type="KEGG" id="sxa:FMM02_03320"/>
<keyword evidence="1" id="KW-0732">Signal</keyword>
<gene>
    <name evidence="2" type="ORF">FMM02_03320</name>
</gene>